<gene>
    <name evidence="3" type="ORF">CRHIZ90672A_00007709</name>
</gene>
<dbReference type="OrthoDB" id="5141061at2759"/>
<keyword evidence="4" id="KW-1185">Reference proteome</keyword>
<feature type="chain" id="PRO_5040305414" evidence="2">
    <location>
        <begin position="25"/>
        <end position="97"/>
    </location>
</feature>
<dbReference type="AlphaFoldDB" id="A0A9N9VFX7"/>
<feature type="signal peptide" evidence="2">
    <location>
        <begin position="1"/>
        <end position="24"/>
    </location>
</feature>
<dbReference type="EMBL" id="CABFNQ020000690">
    <property type="protein sequence ID" value="CAH0023255.1"/>
    <property type="molecule type" value="Genomic_DNA"/>
</dbReference>
<keyword evidence="2" id="KW-0732">Signal</keyword>
<comment type="caution">
    <text evidence="3">The sequence shown here is derived from an EMBL/GenBank/DDBJ whole genome shotgun (WGS) entry which is preliminary data.</text>
</comment>
<evidence type="ECO:0000256" key="1">
    <source>
        <dbReference type="SAM" id="MobiDB-lite"/>
    </source>
</evidence>
<organism evidence="3 4">
    <name type="scientific">Clonostachys rhizophaga</name>
    <dbReference type="NCBI Taxonomy" id="160324"/>
    <lineage>
        <taxon>Eukaryota</taxon>
        <taxon>Fungi</taxon>
        <taxon>Dikarya</taxon>
        <taxon>Ascomycota</taxon>
        <taxon>Pezizomycotina</taxon>
        <taxon>Sordariomycetes</taxon>
        <taxon>Hypocreomycetidae</taxon>
        <taxon>Hypocreales</taxon>
        <taxon>Bionectriaceae</taxon>
        <taxon>Clonostachys</taxon>
    </lineage>
</organism>
<evidence type="ECO:0000256" key="2">
    <source>
        <dbReference type="SAM" id="SignalP"/>
    </source>
</evidence>
<name>A0A9N9VFX7_9HYPO</name>
<evidence type="ECO:0000313" key="4">
    <source>
        <dbReference type="Proteomes" id="UP000696573"/>
    </source>
</evidence>
<evidence type="ECO:0000313" key="3">
    <source>
        <dbReference type="EMBL" id="CAH0023255.1"/>
    </source>
</evidence>
<proteinExistence type="predicted"/>
<accession>A0A9N9VFX7</accession>
<dbReference type="Proteomes" id="UP000696573">
    <property type="component" value="Unassembled WGS sequence"/>
</dbReference>
<protein>
    <submittedName>
        <fullName evidence="3">Uncharacterized protein</fullName>
    </submittedName>
</protein>
<reference evidence="3" key="1">
    <citation type="submission" date="2021-10" db="EMBL/GenBank/DDBJ databases">
        <authorList>
            <person name="Piombo E."/>
        </authorList>
    </citation>
    <scope>NUCLEOTIDE SEQUENCE</scope>
</reference>
<sequence>MKHSAVLPILKVVVTTFGLGTANAAPHCVDKLSNEVAMSKCEGTNPGASDFHHVDGPDPVETDNDIPATTPAPKPKFVSAGFGKRGDDVHTIFVGGG</sequence>
<feature type="region of interest" description="Disordered" evidence="1">
    <location>
        <begin position="47"/>
        <end position="81"/>
    </location>
</feature>